<keyword evidence="2" id="KW-0813">Transport</keyword>
<feature type="transmembrane region" description="Helical" evidence="7">
    <location>
        <begin position="265"/>
        <end position="284"/>
    </location>
</feature>
<keyword evidence="3" id="KW-1003">Cell membrane</keyword>
<evidence type="ECO:0000256" key="3">
    <source>
        <dbReference type="ARBA" id="ARBA00022475"/>
    </source>
</evidence>
<evidence type="ECO:0000256" key="6">
    <source>
        <dbReference type="ARBA" id="ARBA00023136"/>
    </source>
</evidence>
<dbReference type="CDD" id="cd13134">
    <property type="entry name" value="MATE_like_8"/>
    <property type="match status" value="1"/>
</dbReference>
<feature type="transmembrane region" description="Helical" evidence="7">
    <location>
        <begin position="62"/>
        <end position="87"/>
    </location>
</feature>
<accession>A0A1C7IF68</accession>
<dbReference type="EMBL" id="CP015405">
    <property type="protein sequence ID" value="ANU78340.1"/>
    <property type="molecule type" value="Genomic_DNA"/>
</dbReference>
<evidence type="ECO:0000256" key="1">
    <source>
        <dbReference type="ARBA" id="ARBA00004651"/>
    </source>
</evidence>
<dbReference type="GO" id="GO:0042910">
    <property type="term" value="F:xenobiotic transmembrane transporter activity"/>
    <property type="evidence" value="ECO:0007669"/>
    <property type="project" value="InterPro"/>
</dbReference>
<feature type="transmembrane region" description="Helical" evidence="7">
    <location>
        <begin position="326"/>
        <end position="345"/>
    </location>
</feature>
<dbReference type="RefSeq" id="WP_065544423.1">
    <property type="nucleotide sequence ID" value="NZ_CP015405.2"/>
</dbReference>
<gene>
    <name evidence="8" type="ORF">A4V09_22855</name>
</gene>
<evidence type="ECO:0000256" key="4">
    <source>
        <dbReference type="ARBA" id="ARBA00022692"/>
    </source>
</evidence>
<evidence type="ECO:0000313" key="9">
    <source>
        <dbReference type="Proteomes" id="UP000092574"/>
    </source>
</evidence>
<dbReference type="InterPro" id="IPR047135">
    <property type="entry name" value="YsiQ"/>
</dbReference>
<feature type="transmembrane region" description="Helical" evidence="7">
    <location>
        <begin position="203"/>
        <end position="223"/>
    </location>
</feature>
<evidence type="ECO:0000256" key="2">
    <source>
        <dbReference type="ARBA" id="ARBA00022448"/>
    </source>
</evidence>
<feature type="transmembrane region" description="Helical" evidence="7">
    <location>
        <begin position="170"/>
        <end position="191"/>
    </location>
</feature>
<keyword evidence="6 7" id="KW-0472">Membrane</keyword>
<dbReference type="GO" id="GO:0015297">
    <property type="term" value="F:antiporter activity"/>
    <property type="evidence" value="ECO:0007669"/>
    <property type="project" value="InterPro"/>
</dbReference>
<keyword evidence="5 7" id="KW-1133">Transmembrane helix</keyword>
<proteinExistence type="predicted"/>
<keyword evidence="4 7" id="KW-0812">Transmembrane</keyword>
<dbReference type="PIRSF" id="PIRSF006603">
    <property type="entry name" value="DinF"/>
    <property type="match status" value="1"/>
</dbReference>
<comment type="subcellular location">
    <subcellularLocation>
        <location evidence="1">Cell membrane</location>
        <topology evidence="1">Multi-pass membrane protein</topology>
    </subcellularLocation>
</comment>
<dbReference type="AlphaFoldDB" id="A0A1C7IF68"/>
<dbReference type="OrthoDB" id="62420at2"/>
<dbReference type="STRING" id="1796616.A4V09_22855"/>
<feature type="transmembrane region" description="Helical" evidence="7">
    <location>
        <begin position="21"/>
        <end position="42"/>
    </location>
</feature>
<dbReference type="InterPro" id="IPR048279">
    <property type="entry name" value="MdtK-like"/>
</dbReference>
<dbReference type="InterPro" id="IPR002528">
    <property type="entry name" value="MATE_fam"/>
</dbReference>
<dbReference type="PANTHER" id="PTHR42925:SF1">
    <property type="entry name" value="VIRULENCE FACTOR MVIN"/>
    <property type="match status" value="1"/>
</dbReference>
<dbReference type="Pfam" id="PF01554">
    <property type="entry name" value="MatE"/>
    <property type="match status" value="2"/>
</dbReference>
<dbReference type="PANTHER" id="PTHR42925">
    <property type="entry name" value="MULTIDRUG AND TOXIN EFFLUX PROTEIN MATE FAMILY"/>
    <property type="match status" value="1"/>
</dbReference>
<dbReference type="Proteomes" id="UP000092574">
    <property type="component" value="Chromosome"/>
</dbReference>
<reference evidence="8" key="1">
    <citation type="submission" date="2017-04" db="EMBL/GenBank/DDBJ databases">
        <title>Complete Genome Sequences of Twelve Strains of a Stable Defined Moderately Diverse Mouse Microbiota 2 (sDMDMm2).</title>
        <authorList>
            <person name="Uchimura Y."/>
            <person name="Wyss M."/>
            <person name="Brugiroux S."/>
            <person name="Limenitakis J.P."/>
            <person name="Stecher B."/>
            <person name="McCoy K.D."/>
            <person name="Macpherson A.J."/>
        </authorList>
    </citation>
    <scope>NUCLEOTIDE SEQUENCE</scope>
    <source>
        <strain evidence="8">YL58</strain>
    </source>
</reference>
<dbReference type="KEGG" id="byl:A4V09_22855"/>
<name>A0A1C7IF68_9FIRM</name>
<feature type="transmembrane region" description="Helical" evidence="7">
    <location>
        <begin position="141"/>
        <end position="163"/>
    </location>
</feature>
<keyword evidence="9" id="KW-1185">Reference proteome</keyword>
<protein>
    <submittedName>
        <fullName evidence="8">MATE family efflux transporter</fullName>
    </submittedName>
</protein>
<feature type="transmembrane region" description="Helical" evidence="7">
    <location>
        <begin position="290"/>
        <end position="314"/>
    </location>
</feature>
<evidence type="ECO:0000256" key="5">
    <source>
        <dbReference type="ARBA" id="ARBA00022989"/>
    </source>
</evidence>
<organism evidence="8 9">
    <name type="scientific">Blautia pseudococcoides</name>
    <dbReference type="NCBI Taxonomy" id="1796616"/>
    <lineage>
        <taxon>Bacteria</taxon>
        <taxon>Bacillati</taxon>
        <taxon>Bacillota</taxon>
        <taxon>Clostridia</taxon>
        <taxon>Lachnospirales</taxon>
        <taxon>Lachnospiraceae</taxon>
        <taxon>Blautia</taxon>
    </lineage>
</organism>
<evidence type="ECO:0000313" key="8">
    <source>
        <dbReference type="EMBL" id="ANU78340.1"/>
    </source>
</evidence>
<evidence type="ECO:0000256" key="7">
    <source>
        <dbReference type="SAM" id="Phobius"/>
    </source>
</evidence>
<dbReference type="GO" id="GO:0005886">
    <property type="term" value="C:plasma membrane"/>
    <property type="evidence" value="ECO:0007669"/>
    <property type="project" value="UniProtKB-SubCell"/>
</dbReference>
<feature type="transmembrane region" description="Helical" evidence="7">
    <location>
        <begin position="99"/>
        <end position="121"/>
    </location>
</feature>
<sequence>MKFFHYDKTLSIMKTPQGTMTLSRIFVPFFTEMLLLNMMGTINTLMLSHYSDDAVAAVGSATQLLGMILTFYTVIGTGASIVINHNLGAENTEKASDAAFTSILLCGTLSLVLGTSLSLAARPLLGLMHLEGQVLDYAVTYFRIAVQFSFFQAVTSSVSGIFRSYGKPKISVCVSLTMNCMNAALDYLIIFRPVELPLSGVSGIAAAYVCSQLFGLLLILTFLRKIPLGLNFRKKGPASLKIVTTMLKVGIPGGVSTISYNLSQVVSTSIIAILGVGAISTKIYVSNIVFYVYVFGMSLGLSTSLMIGWLAGAGKYEQAYKLNLQNLKLTIGANVTLSFLIFLLAEPLLGCFTSDPQIIAMGRHLMFIDILVETGRGFNHVEENSLRGAGDVVYPMTVSMISCWTMSILFSYILGIRMGLGLAGCWTAFAMDEFFRGTAYLIRWRSRKWTTKTVSAHV</sequence>
<dbReference type="NCBIfam" id="TIGR00797">
    <property type="entry name" value="matE"/>
    <property type="match status" value="1"/>
</dbReference>